<feature type="transmembrane region" description="Helical" evidence="1">
    <location>
        <begin position="21"/>
        <end position="41"/>
    </location>
</feature>
<reference evidence="2" key="1">
    <citation type="submission" date="2021-06" db="EMBL/GenBank/DDBJ databases">
        <title>Novel Mycoplasma species detected in California sea lions (Zalophus californianus) from the USA.</title>
        <authorList>
            <person name="Volokhov D.V."/>
            <person name="Furtak V.A."/>
            <person name="Zagorodnyaya T.A."/>
        </authorList>
    </citation>
    <scope>NUCLEOTIDE SEQUENCE [LARGE SCALE GENOMIC DNA]</scope>
    <source>
        <strain evidence="2">CSL 5346</strain>
    </source>
</reference>
<keyword evidence="1" id="KW-0472">Membrane</keyword>
<feature type="transmembrane region" description="Helical" evidence="1">
    <location>
        <begin position="61"/>
        <end position="77"/>
    </location>
</feature>
<evidence type="ECO:0000313" key="3">
    <source>
        <dbReference type="Proteomes" id="UP000718793"/>
    </source>
</evidence>
<evidence type="ECO:0000256" key="1">
    <source>
        <dbReference type="SAM" id="Phobius"/>
    </source>
</evidence>
<name>A0ABS6DNZ8_9MOLU</name>
<organism evidence="2 3">
    <name type="scientific">Mycoplasma zalophi</name>
    <dbReference type="NCBI Taxonomy" id="191287"/>
    <lineage>
        <taxon>Bacteria</taxon>
        <taxon>Bacillati</taxon>
        <taxon>Mycoplasmatota</taxon>
        <taxon>Mollicutes</taxon>
        <taxon>Mycoplasmataceae</taxon>
        <taxon>Mycoplasma</taxon>
    </lineage>
</organism>
<feature type="transmembrane region" description="Helical" evidence="1">
    <location>
        <begin position="127"/>
        <end position="152"/>
    </location>
</feature>
<gene>
    <name evidence="2" type="ORF">KQ875_00320</name>
</gene>
<feature type="transmembrane region" description="Helical" evidence="1">
    <location>
        <begin position="205"/>
        <end position="231"/>
    </location>
</feature>
<keyword evidence="1" id="KW-0812">Transmembrane</keyword>
<dbReference type="EMBL" id="JAHMHH010000001">
    <property type="protein sequence ID" value="MBU4692042.1"/>
    <property type="molecule type" value="Genomic_DNA"/>
</dbReference>
<comment type="caution">
    <text evidence="2">The sequence shown here is derived from an EMBL/GenBank/DDBJ whole genome shotgun (WGS) entry which is preliminary data.</text>
</comment>
<protein>
    <submittedName>
        <fullName evidence="2">ECF transporter S component</fullName>
    </submittedName>
</protein>
<feature type="transmembrane region" description="Helical" evidence="1">
    <location>
        <begin position="84"/>
        <end position="107"/>
    </location>
</feature>
<evidence type="ECO:0000313" key="2">
    <source>
        <dbReference type="EMBL" id="MBU4692042.1"/>
    </source>
</evidence>
<keyword evidence="1" id="KW-1133">Transmembrane helix</keyword>
<keyword evidence="3" id="KW-1185">Reference proteome</keyword>
<sequence length="251" mass="29356">MIFHSIQKFVLTGPRNISITYALFVVYGIILGPVKSAILSILCDTTSQLIYGIQFWMPEYAIVPVLISITSALIFKLRKLDSKWLWIVGIIMLIMITITFISVISIYGNSIKQRETSLKGKNIPFNIVLGISITSLTLIWIVVIVICLLHSLHSSQKIKKITQNLFVILLNITITIVLYRWFWGPFAYINYHNRFRSGTWKYEDYYLIFMIPIIFKSLIEIPIYTFFIFNLQPAIKFLEKKYKHENIQRQF</sequence>
<feature type="transmembrane region" description="Helical" evidence="1">
    <location>
        <begin position="164"/>
        <end position="183"/>
    </location>
</feature>
<accession>A0ABS6DNZ8</accession>
<dbReference type="Proteomes" id="UP000718793">
    <property type="component" value="Unassembled WGS sequence"/>
</dbReference>
<proteinExistence type="predicted"/>